<dbReference type="InterPro" id="IPR011029">
    <property type="entry name" value="DEATH-like_dom_sf"/>
</dbReference>
<evidence type="ECO:0000313" key="3">
    <source>
        <dbReference type="EMBL" id="CAD7252887.1"/>
    </source>
</evidence>
<keyword evidence="4" id="KW-1185">Reference proteome</keyword>
<protein>
    <recommendedName>
        <fullName evidence="5">CARD domain-containing protein</fullName>
    </recommendedName>
</protein>
<feature type="coiled-coil region" evidence="1">
    <location>
        <begin position="138"/>
        <end position="169"/>
    </location>
</feature>
<accession>A0A7R9AFN3</accession>
<evidence type="ECO:0000313" key="4">
    <source>
        <dbReference type="Proteomes" id="UP000677054"/>
    </source>
</evidence>
<sequence length="238" mass="27752">MNYQRALHHSKMILKKGSIDMDKFLDNMTLDGLTSVTKEWELKQIGTYTKQIDETFASLQKENPQRVYESVVEILRKMKREDIIKQIQDTLDAEVRRSSPSSHEAMMNASSSQFPNSEEQTNERQSWDGIRDKWLKLRDDYNVELLELLRKLEEKRAVIAIEAKQIRDTGNMKHQYDQLLNVLTSKNPHKYVPIFLQALTEIDRQDARDFLEGGNGFEGSNRIGPTCLKFINPEEDCQ</sequence>
<dbReference type="EMBL" id="CAJPEV010004988">
    <property type="protein sequence ID" value="CAG0902590.1"/>
    <property type="molecule type" value="Genomic_DNA"/>
</dbReference>
<proteinExistence type="predicted"/>
<keyword evidence="1" id="KW-0175">Coiled coil</keyword>
<dbReference type="EMBL" id="LR904505">
    <property type="protein sequence ID" value="CAD7252887.1"/>
    <property type="molecule type" value="Genomic_DNA"/>
</dbReference>
<dbReference type="Proteomes" id="UP000677054">
    <property type="component" value="Unassembled WGS sequence"/>
</dbReference>
<gene>
    <name evidence="3" type="ORF">DSTB1V02_LOCUS12638</name>
</gene>
<evidence type="ECO:0000256" key="2">
    <source>
        <dbReference type="SAM" id="MobiDB-lite"/>
    </source>
</evidence>
<dbReference type="Gene3D" id="1.10.533.10">
    <property type="entry name" value="Death Domain, Fas"/>
    <property type="match status" value="1"/>
</dbReference>
<evidence type="ECO:0000256" key="1">
    <source>
        <dbReference type="SAM" id="Coils"/>
    </source>
</evidence>
<evidence type="ECO:0008006" key="5">
    <source>
        <dbReference type="Google" id="ProtNLM"/>
    </source>
</evidence>
<name>A0A7R9AFN3_9CRUS</name>
<feature type="compositionally biased region" description="Polar residues" evidence="2">
    <location>
        <begin position="98"/>
        <end position="119"/>
    </location>
</feature>
<dbReference type="AlphaFoldDB" id="A0A7R9AFN3"/>
<reference evidence="3" key="1">
    <citation type="submission" date="2020-11" db="EMBL/GenBank/DDBJ databases">
        <authorList>
            <person name="Tran Van P."/>
        </authorList>
    </citation>
    <scope>NUCLEOTIDE SEQUENCE</scope>
</reference>
<organism evidence="3">
    <name type="scientific">Darwinula stevensoni</name>
    <dbReference type="NCBI Taxonomy" id="69355"/>
    <lineage>
        <taxon>Eukaryota</taxon>
        <taxon>Metazoa</taxon>
        <taxon>Ecdysozoa</taxon>
        <taxon>Arthropoda</taxon>
        <taxon>Crustacea</taxon>
        <taxon>Oligostraca</taxon>
        <taxon>Ostracoda</taxon>
        <taxon>Podocopa</taxon>
        <taxon>Podocopida</taxon>
        <taxon>Darwinulocopina</taxon>
        <taxon>Darwinuloidea</taxon>
        <taxon>Darwinulidae</taxon>
        <taxon>Darwinula</taxon>
    </lineage>
</organism>
<feature type="region of interest" description="Disordered" evidence="2">
    <location>
        <begin position="94"/>
        <end position="125"/>
    </location>
</feature>